<evidence type="ECO:0000313" key="3">
    <source>
        <dbReference type="EMBL" id="HIU21985.1"/>
    </source>
</evidence>
<evidence type="ECO:0000256" key="1">
    <source>
        <dbReference type="SAM" id="Phobius"/>
    </source>
</evidence>
<evidence type="ECO:0000259" key="2">
    <source>
        <dbReference type="Pfam" id="PF01551"/>
    </source>
</evidence>
<proteinExistence type="predicted"/>
<keyword evidence="1" id="KW-1133">Transmembrane helix</keyword>
<dbReference type="PANTHER" id="PTHR21666:SF291">
    <property type="entry name" value="STAGE II SPORULATION PROTEIN Q"/>
    <property type="match status" value="1"/>
</dbReference>
<dbReference type="InterPro" id="IPR011055">
    <property type="entry name" value="Dup_hybrid_motif"/>
</dbReference>
<dbReference type="AlphaFoldDB" id="A0A9D1HVA0"/>
<dbReference type="EMBL" id="DVML01000002">
    <property type="protein sequence ID" value="HIU21985.1"/>
    <property type="molecule type" value="Genomic_DNA"/>
</dbReference>
<name>A0A9D1HVA0_9BACT</name>
<dbReference type="PANTHER" id="PTHR21666">
    <property type="entry name" value="PEPTIDASE-RELATED"/>
    <property type="match status" value="1"/>
</dbReference>
<reference evidence="3" key="2">
    <citation type="journal article" date="2021" name="PeerJ">
        <title>Extensive microbial diversity within the chicken gut microbiome revealed by metagenomics and culture.</title>
        <authorList>
            <person name="Gilroy R."/>
            <person name="Ravi A."/>
            <person name="Getino M."/>
            <person name="Pursley I."/>
            <person name="Horton D.L."/>
            <person name="Alikhan N.F."/>
            <person name="Baker D."/>
            <person name="Gharbi K."/>
            <person name="Hall N."/>
            <person name="Watson M."/>
            <person name="Adriaenssens E.M."/>
            <person name="Foster-Nyarko E."/>
            <person name="Jarju S."/>
            <person name="Secka A."/>
            <person name="Antonio M."/>
            <person name="Oren A."/>
            <person name="Chaudhuri R.R."/>
            <person name="La Ragione R."/>
            <person name="Hildebrand F."/>
            <person name="Pallen M.J."/>
        </authorList>
    </citation>
    <scope>NUCLEOTIDE SEQUENCE</scope>
    <source>
        <strain evidence="3">CHK197-8231</strain>
    </source>
</reference>
<keyword evidence="1" id="KW-0812">Transmembrane</keyword>
<evidence type="ECO:0000313" key="4">
    <source>
        <dbReference type="Proteomes" id="UP000824087"/>
    </source>
</evidence>
<dbReference type="GO" id="GO:0004222">
    <property type="term" value="F:metalloendopeptidase activity"/>
    <property type="evidence" value="ECO:0007669"/>
    <property type="project" value="TreeGrafter"/>
</dbReference>
<dbReference type="Gene3D" id="2.70.70.10">
    <property type="entry name" value="Glucose Permease (Domain IIA)"/>
    <property type="match status" value="1"/>
</dbReference>
<feature type="transmembrane region" description="Helical" evidence="1">
    <location>
        <begin position="12"/>
        <end position="29"/>
    </location>
</feature>
<sequence>MKQRRLKRTMVPVVYTIAVVAVLGIAYMIEGAISNNQFKDEDHYGYVSKTIFDDSEAVVATETKVMRPYLDSELQIVKSYYDYKADAASQENALIFHENTYMQNSGVSYGGKENFDVVAILDGTVTNVTEDKLLGNVIEIKHDNDMISSYQSLSAVNVKKGDVVKQGQLLGKSGTSNISKELNDHLHFELNYKGANVNPEDYFDKKVSEL</sequence>
<gene>
    <name evidence="3" type="ORF">IAD49_00165</name>
</gene>
<dbReference type="CDD" id="cd12797">
    <property type="entry name" value="M23_peptidase"/>
    <property type="match status" value="1"/>
</dbReference>
<reference evidence="3" key="1">
    <citation type="submission" date="2020-10" db="EMBL/GenBank/DDBJ databases">
        <authorList>
            <person name="Gilroy R."/>
        </authorList>
    </citation>
    <scope>NUCLEOTIDE SEQUENCE</scope>
    <source>
        <strain evidence="3">CHK197-8231</strain>
    </source>
</reference>
<protein>
    <submittedName>
        <fullName evidence="3">M23 family metallopeptidase</fullName>
    </submittedName>
</protein>
<keyword evidence="1" id="KW-0472">Membrane</keyword>
<dbReference type="Pfam" id="PF01551">
    <property type="entry name" value="Peptidase_M23"/>
    <property type="match status" value="1"/>
</dbReference>
<dbReference type="SUPFAM" id="SSF51261">
    <property type="entry name" value="Duplicated hybrid motif"/>
    <property type="match status" value="1"/>
</dbReference>
<comment type="caution">
    <text evidence="3">The sequence shown here is derived from an EMBL/GenBank/DDBJ whole genome shotgun (WGS) entry which is preliminary data.</text>
</comment>
<feature type="domain" description="M23ase beta-sheet core" evidence="2">
    <location>
        <begin position="104"/>
        <end position="199"/>
    </location>
</feature>
<organism evidence="3 4">
    <name type="scientific">Candidatus Fimihabitans intestinipullorum</name>
    <dbReference type="NCBI Taxonomy" id="2840820"/>
    <lineage>
        <taxon>Bacteria</taxon>
        <taxon>Bacillati</taxon>
        <taxon>Mycoplasmatota</taxon>
        <taxon>Mycoplasmatota incertae sedis</taxon>
        <taxon>Candidatus Fimihabitans</taxon>
    </lineage>
</organism>
<dbReference type="Proteomes" id="UP000824087">
    <property type="component" value="Unassembled WGS sequence"/>
</dbReference>
<dbReference type="InterPro" id="IPR050570">
    <property type="entry name" value="Cell_wall_metabolism_enzyme"/>
</dbReference>
<dbReference type="InterPro" id="IPR016047">
    <property type="entry name" value="M23ase_b-sheet_dom"/>
</dbReference>
<accession>A0A9D1HVA0</accession>